<feature type="signal peptide" evidence="1">
    <location>
        <begin position="1"/>
        <end position="22"/>
    </location>
</feature>
<dbReference type="InterPro" id="IPR025421">
    <property type="entry name" value="DUF4148"/>
</dbReference>
<proteinExistence type="predicted"/>
<evidence type="ECO:0000313" key="2">
    <source>
        <dbReference type="EMBL" id="GGC26589.1"/>
    </source>
</evidence>
<protein>
    <recommendedName>
        <fullName evidence="4">DUF4148 domain-containing protein</fullName>
    </recommendedName>
</protein>
<dbReference type="RefSeq" id="WP_162831510.1">
    <property type="nucleotide sequence ID" value="NZ_BMHL01000002.1"/>
</dbReference>
<comment type="caution">
    <text evidence="2">The sequence shown here is derived from an EMBL/GenBank/DDBJ whole genome shotgun (WGS) entry which is preliminary data.</text>
</comment>
<evidence type="ECO:0008006" key="4">
    <source>
        <dbReference type="Google" id="ProtNLM"/>
    </source>
</evidence>
<evidence type="ECO:0000313" key="3">
    <source>
        <dbReference type="Proteomes" id="UP000602004"/>
    </source>
</evidence>
<dbReference type="Proteomes" id="UP000602004">
    <property type="component" value="Unassembled WGS sequence"/>
</dbReference>
<reference evidence="3" key="1">
    <citation type="journal article" date="2019" name="Int. J. Syst. Evol. Microbiol.">
        <title>The Global Catalogue of Microorganisms (GCM) 10K type strain sequencing project: providing services to taxonomists for standard genome sequencing and annotation.</title>
        <authorList>
            <consortium name="The Broad Institute Genomics Platform"/>
            <consortium name="The Broad Institute Genome Sequencing Center for Infectious Disease"/>
            <person name="Wu L."/>
            <person name="Ma J."/>
        </authorList>
    </citation>
    <scope>NUCLEOTIDE SEQUENCE [LARGE SCALE GENOMIC DNA]</scope>
    <source>
        <strain evidence="3">CGMCC 1.15103</strain>
    </source>
</reference>
<dbReference type="Pfam" id="PF13663">
    <property type="entry name" value="DUF4148"/>
    <property type="match status" value="1"/>
</dbReference>
<feature type="chain" id="PRO_5046221471" description="DUF4148 domain-containing protein" evidence="1">
    <location>
        <begin position="23"/>
        <end position="82"/>
    </location>
</feature>
<keyword evidence="1" id="KW-0732">Signal</keyword>
<keyword evidence="3" id="KW-1185">Reference proteome</keyword>
<organism evidence="2 3">
    <name type="scientific">Paraburkholderia caffeinilytica</name>
    <dbReference type="NCBI Taxonomy" id="1761016"/>
    <lineage>
        <taxon>Bacteria</taxon>
        <taxon>Pseudomonadati</taxon>
        <taxon>Pseudomonadota</taxon>
        <taxon>Betaproteobacteria</taxon>
        <taxon>Burkholderiales</taxon>
        <taxon>Burkholderiaceae</taxon>
        <taxon>Paraburkholderia</taxon>
    </lineage>
</organism>
<name>A0ABQ1LP40_9BURK</name>
<dbReference type="EMBL" id="BMHL01000002">
    <property type="protein sequence ID" value="GGC26589.1"/>
    <property type="molecule type" value="Genomic_DNA"/>
</dbReference>
<gene>
    <name evidence="2" type="ORF">GCM10011400_11230</name>
</gene>
<accession>A0ABQ1LP40</accession>
<sequence length="82" mass="9449">MNKILTVTLTVALVTATAPLMAQVEIQVPSRQQVRDELVNLERHGYSPQSYYWRESLAAAEHQIEEENRQRQKDLAITSVRK</sequence>
<evidence type="ECO:0000256" key="1">
    <source>
        <dbReference type="SAM" id="SignalP"/>
    </source>
</evidence>